<accession>A0ABV3YTU9</accession>
<dbReference type="Gene3D" id="3.40.190.10">
    <property type="entry name" value="Periplasmic binding protein-like II"/>
    <property type="match status" value="1"/>
</dbReference>
<feature type="signal peptide" evidence="1">
    <location>
        <begin position="1"/>
        <end position="23"/>
    </location>
</feature>
<comment type="caution">
    <text evidence="3">The sequence shown here is derived from an EMBL/GenBank/DDBJ whole genome shotgun (WGS) entry which is preliminary data.</text>
</comment>
<proteinExistence type="predicted"/>
<dbReference type="Gene3D" id="3.40.190.100">
    <property type="entry name" value="Glycine betaine-binding periplasmic protein, domain 2"/>
    <property type="match status" value="1"/>
</dbReference>
<dbReference type="InterPro" id="IPR007210">
    <property type="entry name" value="ABC_Gly_betaine_transp_sub-bd"/>
</dbReference>
<feature type="domain" description="ABC-type glycine betaine transport system substrate-binding" evidence="2">
    <location>
        <begin position="26"/>
        <end position="325"/>
    </location>
</feature>
<dbReference type="Proteomes" id="UP001560296">
    <property type="component" value="Unassembled WGS sequence"/>
</dbReference>
<reference evidence="3 4" key="1">
    <citation type="submission" date="2024-07" db="EMBL/GenBank/DDBJ databases">
        <authorList>
            <person name="Li M."/>
        </authorList>
    </citation>
    <scope>NUCLEOTIDE SEQUENCE [LARGE SCALE GENOMIC DNA]</scope>
    <source>
        <strain evidence="3 4">25A3E</strain>
    </source>
</reference>
<evidence type="ECO:0000313" key="3">
    <source>
        <dbReference type="EMBL" id="MEX6501995.1"/>
    </source>
</evidence>
<keyword evidence="4" id="KW-1185">Reference proteome</keyword>
<dbReference type="Gene3D" id="3.10.105.10">
    <property type="entry name" value="Dipeptide-binding Protein, Domain 3"/>
    <property type="match status" value="1"/>
</dbReference>
<organism evidence="3 4">
    <name type="scientific">Pseudomonas zhanjiangensis</name>
    <dbReference type="NCBI Taxonomy" id="3239015"/>
    <lineage>
        <taxon>Bacteria</taxon>
        <taxon>Pseudomonadati</taxon>
        <taxon>Pseudomonadota</taxon>
        <taxon>Gammaproteobacteria</taxon>
        <taxon>Pseudomonadales</taxon>
        <taxon>Pseudomonadaceae</taxon>
        <taxon>Pseudomonas</taxon>
    </lineage>
</organism>
<feature type="chain" id="PRO_5046908464" evidence="1">
    <location>
        <begin position="24"/>
        <end position="339"/>
    </location>
</feature>
<dbReference type="Pfam" id="PF04069">
    <property type="entry name" value="OpuAC"/>
    <property type="match status" value="1"/>
</dbReference>
<dbReference type="EMBL" id="JBFTEG010000004">
    <property type="protein sequence ID" value="MEX6501995.1"/>
    <property type="molecule type" value="Genomic_DNA"/>
</dbReference>
<protein>
    <submittedName>
        <fullName evidence="3">Glycine betaine ABC transporter substrate-binding protein</fullName>
    </submittedName>
</protein>
<sequence length="339" mass="38114">MLKTAVKSLLLASALAVGTSAVAKETISIGELSWDGARGIQSVLKLVMEERLGVDVRIVAVDQPLMFMSMDKGRGSVDVLPDLWMPQHGEQWQKYIAPGSRESVVVNEHPYTGTQGLFIPGYIQDKYGITSIEQLADPEVAKLFDQDGDGKGDLWPGDPSWDSTKAELVKAKSFGYDQHFKALEIPDAIFKGYLKKAFRKEVGILFYYWAPEWIFAEYDLRQLKEPKFDGYAMDSKKDDPQYNPQGCWNMADTSSSDWLAKSEVKCGWQDGTVYVAYSKSLEQRSPRVAKFLKRVSFDPQVINQWILKIGRDKEAPMAVAKAWVSAHPDQINAWLAETD</sequence>
<evidence type="ECO:0000313" key="4">
    <source>
        <dbReference type="Proteomes" id="UP001560296"/>
    </source>
</evidence>
<dbReference type="SUPFAM" id="SSF53850">
    <property type="entry name" value="Periplasmic binding protein-like II"/>
    <property type="match status" value="1"/>
</dbReference>
<dbReference type="RefSeq" id="WP_369286964.1">
    <property type="nucleotide sequence ID" value="NZ_JBFTEG010000004.1"/>
</dbReference>
<dbReference type="CDD" id="cd13642">
    <property type="entry name" value="PBP2_BCP_1"/>
    <property type="match status" value="1"/>
</dbReference>
<name>A0ABV3YTU9_9PSED</name>
<keyword evidence="1" id="KW-0732">Signal</keyword>
<evidence type="ECO:0000259" key="2">
    <source>
        <dbReference type="Pfam" id="PF04069"/>
    </source>
</evidence>
<gene>
    <name evidence="3" type="ORF">AB5S05_07955</name>
</gene>
<evidence type="ECO:0000256" key="1">
    <source>
        <dbReference type="SAM" id="SignalP"/>
    </source>
</evidence>